<evidence type="ECO:0000256" key="21">
    <source>
        <dbReference type="SAM" id="Phobius"/>
    </source>
</evidence>
<keyword evidence="7 22" id="KW-0732">Signal</keyword>
<dbReference type="Gene3D" id="2.90.10.10">
    <property type="entry name" value="Bulb-type lectin domain"/>
    <property type="match status" value="1"/>
</dbReference>
<dbReference type="CDD" id="cd14066">
    <property type="entry name" value="STKc_IRAK"/>
    <property type="match status" value="1"/>
</dbReference>
<evidence type="ECO:0000256" key="16">
    <source>
        <dbReference type="ARBA" id="ARBA00023180"/>
    </source>
</evidence>
<evidence type="ECO:0000256" key="17">
    <source>
        <dbReference type="ARBA" id="ARBA00047899"/>
    </source>
</evidence>
<dbReference type="EC" id="2.7.11.1" evidence="19"/>
<dbReference type="EMBL" id="JARBHA010000006">
    <property type="protein sequence ID" value="KAJ9699034.1"/>
    <property type="molecule type" value="Genomic_DNA"/>
</dbReference>
<dbReference type="Gene3D" id="1.10.510.10">
    <property type="entry name" value="Transferase(Phosphotransferase) domain 1"/>
    <property type="match status" value="1"/>
</dbReference>
<feature type="domain" description="Protein kinase" evidence="23">
    <location>
        <begin position="528"/>
        <end position="801"/>
    </location>
</feature>
<comment type="catalytic activity">
    <reaction evidence="17 19">
        <text>L-threonyl-[protein] + ATP = O-phospho-L-threonyl-[protein] + ADP + H(+)</text>
        <dbReference type="Rhea" id="RHEA:46608"/>
        <dbReference type="Rhea" id="RHEA-COMP:11060"/>
        <dbReference type="Rhea" id="RHEA-COMP:11605"/>
        <dbReference type="ChEBI" id="CHEBI:15378"/>
        <dbReference type="ChEBI" id="CHEBI:30013"/>
        <dbReference type="ChEBI" id="CHEBI:30616"/>
        <dbReference type="ChEBI" id="CHEBI:61977"/>
        <dbReference type="ChEBI" id="CHEBI:456216"/>
        <dbReference type="EC" id="2.7.11.1"/>
    </reaction>
</comment>
<feature type="signal peptide" evidence="22">
    <location>
        <begin position="1"/>
        <end position="29"/>
    </location>
</feature>
<dbReference type="PROSITE" id="PS50948">
    <property type="entry name" value="PAN"/>
    <property type="match status" value="1"/>
</dbReference>
<keyword evidence="11 19" id="KW-0067">ATP-binding</keyword>
<evidence type="ECO:0000256" key="18">
    <source>
        <dbReference type="ARBA" id="ARBA00048679"/>
    </source>
</evidence>
<dbReference type="PROSITE" id="PS00108">
    <property type="entry name" value="PROTEIN_KINASE_ST"/>
    <property type="match status" value="1"/>
</dbReference>
<dbReference type="SUPFAM" id="SSF56112">
    <property type="entry name" value="Protein kinase-like (PK-like)"/>
    <property type="match status" value="1"/>
</dbReference>
<feature type="chain" id="PRO_5041232841" description="Receptor-like serine/threonine-protein kinase" evidence="22">
    <location>
        <begin position="30"/>
        <end position="844"/>
    </location>
</feature>
<dbReference type="GO" id="GO:0005524">
    <property type="term" value="F:ATP binding"/>
    <property type="evidence" value="ECO:0007669"/>
    <property type="project" value="UniProtKB-UniRule"/>
</dbReference>
<dbReference type="FunFam" id="1.10.510.10:FF:000248">
    <property type="entry name" value="S-receptor-like kinase 5"/>
    <property type="match status" value="1"/>
</dbReference>
<evidence type="ECO:0000256" key="7">
    <source>
        <dbReference type="ARBA" id="ARBA00022729"/>
    </source>
</evidence>
<keyword evidence="27" id="KW-1185">Reference proteome</keyword>
<comment type="similarity">
    <text evidence="19">Belongs to the protein kinase superfamily. Ser/Thr protein kinase family.</text>
</comment>
<dbReference type="InterPro" id="IPR000719">
    <property type="entry name" value="Prot_kinase_dom"/>
</dbReference>
<feature type="binding site" evidence="20">
    <location>
        <position position="556"/>
    </location>
    <ligand>
        <name>ATP</name>
        <dbReference type="ChEBI" id="CHEBI:30616"/>
    </ligand>
</feature>
<keyword evidence="16" id="KW-0325">Glycoprotein</keyword>
<keyword evidence="2 19" id="KW-0723">Serine/threonine-protein kinase</keyword>
<keyword evidence="3" id="KW-0245">EGF-like domain</keyword>
<feature type="domain" description="Apple" evidence="25">
    <location>
        <begin position="359"/>
        <end position="446"/>
    </location>
</feature>
<feature type="transmembrane region" description="Helical" evidence="21">
    <location>
        <begin position="471"/>
        <end position="495"/>
    </location>
</feature>
<dbReference type="PIRSF" id="PIRSF000641">
    <property type="entry name" value="SRK"/>
    <property type="match status" value="1"/>
</dbReference>
<dbReference type="PROSITE" id="PS00107">
    <property type="entry name" value="PROTEIN_KINASE_ATP"/>
    <property type="match status" value="1"/>
</dbReference>
<keyword evidence="4" id="KW-0597">Phosphoprotein</keyword>
<dbReference type="FunFam" id="2.90.10.10:FF:000039">
    <property type="entry name" value="G-type lectin S-receptor-like serine/threonine-protein kinase SD2-5"/>
    <property type="match status" value="1"/>
</dbReference>
<proteinExistence type="inferred from homology"/>
<evidence type="ECO:0000256" key="10">
    <source>
        <dbReference type="ARBA" id="ARBA00022777"/>
    </source>
</evidence>
<comment type="caution">
    <text evidence="26">The sequence shown here is derived from an EMBL/GenBank/DDBJ whole genome shotgun (WGS) entry which is preliminary data.</text>
</comment>
<dbReference type="Pfam" id="PF01453">
    <property type="entry name" value="B_lectin"/>
    <property type="match status" value="1"/>
</dbReference>
<keyword evidence="10 19" id="KW-0418">Kinase</keyword>
<dbReference type="FunFam" id="3.30.200.20:FF:000178">
    <property type="entry name" value="serine/threonine-protein kinase PBS1-like"/>
    <property type="match status" value="1"/>
</dbReference>
<keyword evidence="12 21" id="KW-1133">Transmembrane helix</keyword>
<evidence type="ECO:0000256" key="19">
    <source>
        <dbReference type="PIRNR" id="PIRNR000641"/>
    </source>
</evidence>
<evidence type="ECO:0000259" key="25">
    <source>
        <dbReference type="PROSITE" id="PS50948"/>
    </source>
</evidence>
<accession>A0AA39A1H0</accession>
<dbReference type="CDD" id="cd01098">
    <property type="entry name" value="PAN_AP_plant"/>
    <property type="match status" value="1"/>
</dbReference>
<evidence type="ECO:0000256" key="22">
    <source>
        <dbReference type="SAM" id="SignalP"/>
    </source>
</evidence>
<dbReference type="GO" id="GO:0030246">
    <property type="term" value="F:carbohydrate binding"/>
    <property type="evidence" value="ECO:0007669"/>
    <property type="project" value="UniProtKB-KW"/>
</dbReference>
<dbReference type="InterPro" id="IPR008271">
    <property type="entry name" value="Ser/Thr_kinase_AS"/>
</dbReference>
<evidence type="ECO:0000256" key="2">
    <source>
        <dbReference type="ARBA" id="ARBA00022527"/>
    </source>
</evidence>
<evidence type="ECO:0000256" key="15">
    <source>
        <dbReference type="ARBA" id="ARBA00023170"/>
    </source>
</evidence>
<comment type="catalytic activity">
    <reaction evidence="18 19">
        <text>L-seryl-[protein] + ATP = O-phospho-L-seryl-[protein] + ADP + H(+)</text>
        <dbReference type="Rhea" id="RHEA:17989"/>
        <dbReference type="Rhea" id="RHEA-COMP:9863"/>
        <dbReference type="Rhea" id="RHEA-COMP:11604"/>
        <dbReference type="ChEBI" id="CHEBI:15378"/>
        <dbReference type="ChEBI" id="CHEBI:29999"/>
        <dbReference type="ChEBI" id="CHEBI:30616"/>
        <dbReference type="ChEBI" id="CHEBI:83421"/>
        <dbReference type="ChEBI" id="CHEBI:456216"/>
        <dbReference type="EC" id="2.7.11.1"/>
    </reaction>
</comment>
<evidence type="ECO:0000256" key="3">
    <source>
        <dbReference type="ARBA" id="ARBA00022536"/>
    </source>
</evidence>
<feature type="domain" description="Bulb-type lectin" evidence="24">
    <location>
        <begin position="56"/>
        <end position="176"/>
    </location>
</feature>
<evidence type="ECO:0000256" key="6">
    <source>
        <dbReference type="ARBA" id="ARBA00022692"/>
    </source>
</evidence>
<keyword evidence="15" id="KW-0675">Receptor</keyword>
<dbReference type="CDD" id="cd00028">
    <property type="entry name" value="B_lectin"/>
    <property type="match status" value="1"/>
</dbReference>
<evidence type="ECO:0000256" key="1">
    <source>
        <dbReference type="ARBA" id="ARBA00004479"/>
    </source>
</evidence>
<dbReference type="Gene3D" id="3.30.200.20">
    <property type="entry name" value="Phosphorylase Kinase, domain 1"/>
    <property type="match status" value="1"/>
</dbReference>
<reference evidence="26 27" key="1">
    <citation type="journal article" date="2023" name="BMC Biotechnol.">
        <title>Vitis rotundifolia cv Carlos genome sequencing.</title>
        <authorList>
            <person name="Huff M."/>
            <person name="Hulse-Kemp A."/>
            <person name="Scheffler B."/>
            <person name="Youngblood R."/>
            <person name="Simpson S."/>
            <person name="Babiker E."/>
            <person name="Staton M."/>
        </authorList>
    </citation>
    <scope>NUCLEOTIDE SEQUENCE [LARGE SCALE GENOMIC DNA]</scope>
    <source>
        <tissue evidence="26">Leaf</tissue>
    </source>
</reference>
<evidence type="ECO:0000256" key="12">
    <source>
        <dbReference type="ARBA" id="ARBA00022989"/>
    </source>
</evidence>
<keyword evidence="5 19" id="KW-0808">Transferase</keyword>
<dbReference type="SMART" id="SM00108">
    <property type="entry name" value="B_lectin"/>
    <property type="match status" value="1"/>
</dbReference>
<dbReference type="InterPro" id="IPR036426">
    <property type="entry name" value="Bulb-type_lectin_dom_sf"/>
</dbReference>
<evidence type="ECO:0000256" key="14">
    <source>
        <dbReference type="ARBA" id="ARBA00023157"/>
    </source>
</evidence>
<protein>
    <recommendedName>
        <fullName evidence="19">Receptor-like serine/threonine-protein kinase</fullName>
        <ecNumber evidence="19">2.7.11.1</ecNumber>
    </recommendedName>
</protein>
<evidence type="ECO:0000256" key="4">
    <source>
        <dbReference type="ARBA" id="ARBA00022553"/>
    </source>
</evidence>
<keyword evidence="9 19" id="KW-0547">Nucleotide-binding</keyword>
<evidence type="ECO:0000256" key="9">
    <source>
        <dbReference type="ARBA" id="ARBA00022741"/>
    </source>
</evidence>
<keyword evidence="8" id="KW-0430">Lectin</keyword>
<comment type="subcellular location">
    <subcellularLocation>
        <location evidence="1">Membrane</location>
        <topology evidence="1">Single-pass type I membrane protein</topology>
    </subcellularLocation>
</comment>
<evidence type="ECO:0000256" key="5">
    <source>
        <dbReference type="ARBA" id="ARBA00022679"/>
    </source>
</evidence>
<dbReference type="InterPro" id="IPR017441">
    <property type="entry name" value="Protein_kinase_ATP_BS"/>
</dbReference>
<keyword evidence="6 21" id="KW-0812">Transmembrane</keyword>
<dbReference type="Pfam" id="PF00069">
    <property type="entry name" value="Pkinase"/>
    <property type="match status" value="1"/>
</dbReference>
<gene>
    <name evidence="26" type="ORF">PVL29_007886</name>
</gene>
<sequence length="844" mass="93979">MSPYWMDARSNSAFLFAFLIISSFPSTFAGFLDPFPNVANLSTTWTNTPGEYVNYSDWATVKPILLSQRETSGPGFLCGFHCHHERNSCLFAILIFQDKYYYSPQLVWSANGNRPVRFNATLRLTEDGNLILADADGTFVWSTNTAGKSVSGLNLTETGNLVLLDRNNEMVWQSFDHPTDSLVLQQKLVPGKKLISSVSASNWTHGLFSLSITNYGVAAYIQSNPPQPYYEWKPQLLTSVVIKYINGNLSVYYHLGLEKFKSTLFAPIPRTLSAQYMRLGSDGHLRVYQWQETEWQGAVDLTDGVLTECQYPLACGKYGICSAGQCTCPGASDNGTIYFRPINERQANLGCSAITPISCQLSQYHSLLELQNTSYFTFQVDMQSTDVEICKQTCLKNCSCKAALFRHPSNHSSGDCCLLSDVFTLQNMETLNSTYNFSTSLFLKVENSPTEKNVGEGGNVVEKKAGNIARIIVGSSLGALFGVLILIGAFIFLFWKRRDSEEVEEDHLDCIPGMPTRFSFEDLKAITENFSCKLGEGGFGSVFQGTLSNGIKVAVKNLEGLGQVKKSFLAEVETIGSVHHVNLVRLIGFCAEKSHRLLVYEYMCNGSLDKWIFHGNRDLALGWQSRRKIILDIAKGLSYLHEDCRKKIFHLDIKPHNILLDEDFNAKVSDFGLSKLIDKDQSQVVTRMRGTPGYLAPEWLTSIITEKVDVYSFGVVVLEILCGRKNIDRSQTEEDMHLLGIFKRKAEENRLADIIDKCSEDMQLHGADVVEMMKVGAWCLQGDFARRPSMSVVVKVLEGLVDIEDNLEYSFSYSPQPPKIAGMGNKAADAATAVPIPSVLSGPR</sequence>
<evidence type="ECO:0000256" key="11">
    <source>
        <dbReference type="ARBA" id="ARBA00022840"/>
    </source>
</evidence>
<dbReference type="InterPro" id="IPR024171">
    <property type="entry name" value="SRK-like_kinase"/>
</dbReference>
<name>A0AA39A1H0_VITRO</name>
<dbReference type="SMART" id="SM00220">
    <property type="entry name" value="S_TKc"/>
    <property type="match status" value="1"/>
</dbReference>
<dbReference type="AlphaFoldDB" id="A0AA39A1H0"/>
<dbReference type="GO" id="GO:0004674">
    <property type="term" value="F:protein serine/threonine kinase activity"/>
    <property type="evidence" value="ECO:0007669"/>
    <property type="project" value="UniProtKB-KW"/>
</dbReference>
<evidence type="ECO:0000256" key="8">
    <source>
        <dbReference type="ARBA" id="ARBA00022734"/>
    </source>
</evidence>
<dbReference type="Proteomes" id="UP001168098">
    <property type="component" value="Unassembled WGS sequence"/>
</dbReference>
<dbReference type="InterPro" id="IPR051343">
    <property type="entry name" value="G-type_lectin_kinases/EP1-like"/>
</dbReference>
<evidence type="ECO:0000259" key="23">
    <source>
        <dbReference type="PROSITE" id="PS50011"/>
    </source>
</evidence>
<dbReference type="GO" id="GO:0016020">
    <property type="term" value="C:membrane"/>
    <property type="evidence" value="ECO:0007669"/>
    <property type="project" value="UniProtKB-SubCell"/>
</dbReference>
<dbReference type="PROSITE" id="PS50927">
    <property type="entry name" value="BULB_LECTIN"/>
    <property type="match status" value="1"/>
</dbReference>
<dbReference type="PROSITE" id="PS50011">
    <property type="entry name" value="PROTEIN_KINASE_DOM"/>
    <property type="match status" value="1"/>
</dbReference>
<organism evidence="26 27">
    <name type="scientific">Vitis rotundifolia</name>
    <name type="common">Muscadine grape</name>
    <dbReference type="NCBI Taxonomy" id="103349"/>
    <lineage>
        <taxon>Eukaryota</taxon>
        <taxon>Viridiplantae</taxon>
        <taxon>Streptophyta</taxon>
        <taxon>Embryophyta</taxon>
        <taxon>Tracheophyta</taxon>
        <taxon>Spermatophyta</taxon>
        <taxon>Magnoliopsida</taxon>
        <taxon>eudicotyledons</taxon>
        <taxon>Gunneridae</taxon>
        <taxon>Pentapetalae</taxon>
        <taxon>rosids</taxon>
        <taxon>Vitales</taxon>
        <taxon>Vitaceae</taxon>
        <taxon>Viteae</taxon>
        <taxon>Vitis</taxon>
    </lineage>
</organism>
<evidence type="ECO:0000256" key="13">
    <source>
        <dbReference type="ARBA" id="ARBA00023136"/>
    </source>
</evidence>
<evidence type="ECO:0000313" key="27">
    <source>
        <dbReference type="Proteomes" id="UP001168098"/>
    </source>
</evidence>
<evidence type="ECO:0000313" key="26">
    <source>
        <dbReference type="EMBL" id="KAJ9699034.1"/>
    </source>
</evidence>
<dbReference type="SUPFAM" id="SSF51110">
    <property type="entry name" value="alpha-D-mannose-specific plant lectins"/>
    <property type="match status" value="1"/>
</dbReference>
<keyword evidence="14" id="KW-1015">Disulfide bond</keyword>
<evidence type="ECO:0000259" key="24">
    <source>
        <dbReference type="PROSITE" id="PS50927"/>
    </source>
</evidence>
<dbReference type="InterPro" id="IPR011009">
    <property type="entry name" value="Kinase-like_dom_sf"/>
</dbReference>
<dbReference type="PANTHER" id="PTHR47976">
    <property type="entry name" value="G-TYPE LECTIN S-RECEPTOR-LIKE SERINE/THREONINE-PROTEIN KINASE SD2-5"/>
    <property type="match status" value="1"/>
</dbReference>
<dbReference type="PANTHER" id="PTHR47976:SF30">
    <property type="entry name" value="RECEPTOR-LIKE SERINE_THREONINE-PROTEIN KINASE"/>
    <property type="match status" value="1"/>
</dbReference>
<keyword evidence="13 21" id="KW-0472">Membrane</keyword>
<dbReference type="InterPro" id="IPR001480">
    <property type="entry name" value="Bulb-type_lectin_dom"/>
</dbReference>
<dbReference type="InterPro" id="IPR003609">
    <property type="entry name" value="Pan_app"/>
</dbReference>
<evidence type="ECO:0000256" key="20">
    <source>
        <dbReference type="PROSITE-ProRule" id="PRU10141"/>
    </source>
</evidence>